<name>A0A8H6PQC3_9EURO</name>
<evidence type="ECO:0000313" key="1">
    <source>
        <dbReference type="EMBL" id="KAF7158151.1"/>
    </source>
</evidence>
<dbReference type="OrthoDB" id="4937900at2759"/>
<dbReference type="EMBL" id="JACBAE010001388">
    <property type="protein sequence ID" value="KAF7158151.1"/>
    <property type="molecule type" value="Genomic_DNA"/>
</dbReference>
<protein>
    <submittedName>
        <fullName evidence="1">Uncharacterized protein</fullName>
    </submittedName>
</protein>
<reference evidence="1" key="1">
    <citation type="submission" date="2020-06" db="EMBL/GenBank/DDBJ databases">
        <title>Draft genome sequences of strains closely related to Aspergillus parafelis and Aspergillus hiratsukae.</title>
        <authorList>
            <person name="Dos Santos R.A.C."/>
            <person name="Rivero-Menendez O."/>
            <person name="Steenwyk J.L."/>
            <person name="Mead M.E."/>
            <person name="Goldman G.H."/>
            <person name="Alastruey-Izquierdo A."/>
            <person name="Rokas A."/>
        </authorList>
    </citation>
    <scope>NUCLEOTIDE SEQUENCE</scope>
    <source>
        <strain evidence="1">CNM-CM5623</strain>
    </source>
</reference>
<organism evidence="1 2">
    <name type="scientific">Aspergillus felis</name>
    <dbReference type="NCBI Taxonomy" id="1287682"/>
    <lineage>
        <taxon>Eukaryota</taxon>
        <taxon>Fungi</taxon>
        <taxon>Dikarya</taxon>
        <taxon>Ascomycota</taxon>
        <taxon>Pezizomycotina</taxon>
        <taxon>Eurotiomycetes</taxon>
        <taxon>Eurotiomycetidae</taxon>
        <taxon>Eurotiales</taxon>
        <taxon>Aspergillaceae</taxon>
        <taxon>Aspergillus</taxon>
        <taxon>Aspergillus subgen. Fumigati</taxon>
    </lineage>
</organism>
<proteinExistence type="predicted"/>
<sequence>MMLFDPTFDALSSPDRRMYLDRYFTVPDEPAEDPSTQPILCTSYQFFLLIADVTRLARAAGPFCQSDMFTWQRLHDELRQWQRDPQAQNEGCMLYILAMRILLIRIDTSAPSEKVEERISFLLRQGLGLVQSIDADQFLIGYLLWPLAVLGSVALAADEIRIVNEKIALLGSRRALASWVRSHLDKIRTMTSSLRMRLGYLLGVSHDQTNARLLLQY</sequence>
<accession>A0A8H6PQC3</accession>
<gene>
    <name evidence="1" type="ORF">CNMCM5623_002817</name>
</gene>
<dbReference type="AlphaFoldDB" id="A0A8H6PQC3"/>
<evidence type="ECO:0000313" key="2">
    <source>
        <dbReference type="Proteomes" id="UP000654922"/>
    </source>
</evidence>
<dbReference type="Proteomes" id="UP000654922">
    <property type="component" value="Unassembled WGS sequence"/>
</dbReference>
<comment type="caution">
    <text evidence="1">The sequence shown here is derived from an EMBL/GenBank/DDBJ whole genome shotgun (WGS) entry which is preliminary data.</text>
</comment>